<accession>A0A2T7NC81</accession>
<proteinExistence type="predicted"/>
<sequence length="197" mass="22295">MSNFHISYRFSQHVDVLLHEPTVASMSTGAGEIKVEVAALCSQLEVLCRKELLNQPSHRIDNGKVSNSFRSKANLIIERMRHVLVKDRTIHSSVEEYLGITNMSKMFPRAVQYIKDSKSFSLVSKQTHLDEYIGAMSHLHQIATLSHQINEDIIKSQRPKYLAHQLALLYAGADGRLVAGQEVKEERLSSTTFSFEL</sequence>
<dbReference type="OrthoDB" id="533331at2759"/>
<dbReference type="STRING" id="400727.A0A2T7NC81"/>
<organism evidence="1 2">
    <name type="scientific">Pomacea canaliculata</name>
    <name type="common">Golden apple snail</name>
    <dbReference type="NCBI Taxonomy" id="400727"/>
    <lineage>
        <taxon>Eukaryota</taxon>
        <taxon>Metazoa</taxon>
        <taxon>Spiralia</taxon>
        <taxon>Lophotrochozoa</taxon>
        <taxon>Mollusca</taxon>
        <taxon>Gastropoda</taxon>
        <taxon>Caenogastropoda</taxon>
        <taxon>Architaenioglossa</taxon>
        <taxon>Ampullarioidea</taxon>
        <taxon>Ampullariidae</taxon>
        <taxon>Pomacea</taxon>
    </lineage>
</organism>
<reference evidence="1 2" key="1">
    <citation type="submission" date="2018-04" db="EMBL/GenBank/DDBJ databases">
        <title>The genome of golden apple snail Pomacea canaliculata provides insight into stress tolerance and invasive adaptation.</title>
        <authorList>
            <person name="Liu C."/>
            <person name="Liu B."/>
            <person name="Ren Y."/>
            <person name="Zhang Y."/>
            <person name="Wang H."/>
            <person name="Li S."/>
            <person name="Jiang F."/>
            <person name="Yin L."/>
            <person name="Zhang G."/>
            <person name="Qian W."/>
            <person name="Fan W."/>
        </authorList>
    </citation>
    <scope>NUCLEOTIDE SEQUENCE [LARGE SCALE GENOMIC DNA]</scope>
    <source>
        <strain evidence="1">SZHN2017</strain>
        <tissue evidence="1">Muscle</tissue>
    </source>
</reference>
<name>A0A2T7NC81_POMCA</name>
<gene>
    <name evidence="1" type="ORF">C0Q70_21336</name>
</gene>
<evidence type="ECO:0000313" key="2">
    <source>
        <dbReference type="Proteomes" id="UP000245119"/>
    </source>
</evidence>
<dbReference type="Proteomes" id="UP000245119">
    <property type="component" value="Linkage Group LG14"/>
</dbReference>
<comment type="caution">
    <text evidence="1">The sequence shown here is derived from an EMBL/GenBank/DDBJ whole genome shotgun (WGS) entry which is preliminary data.</text>
</comment>
<protein>
    <submittedName>
        <fullName evidence="1">Uncharacterized protein</fullName>
    </submittedName>
</protein>
<evidence type="ECO:0000313" key="1">
    <source>
        <dbReference type="EMBL" id="PVD18784.1"/>
    </source>
</evidence>
<keyword evidence="2" id="KW-1185">Reference proteome</keyword>
<dbReference type="EMBL" id="PZQS01000014">
    <property type="protein sequence ID" value="PVD18784.1"/>
    <property type="molecule type" value="Genomic_DNA"/>
</dbReference>
<dbReference type="AlphaFoldDB" id="A0A2T7NC81"/>